<dbReference type="Proteomes" id="UP001149719">
    <property type="component" value="Unassembled WGS sequence"/>
</dbReference>
<evidence type="ECO:0000313" key="1">
    <source>
        <dbReference type="EMBL" id="MCZ2721531.1"/>
    </source>
</evidence>
<protein>
    <recommendedName>
        <fullName evidence="3">General secretion pathway protein N</fullName>
    </recommendedName>
</protein>
<evidence type="ECO:0000313" key="2">
    <source>
        <dbReference type="Proteomes" id="UP001149719"/>
    </source>
</evidence>
<reference evidence="1" key="1">
    <citation type="submission" date="2022-12" db="EMBL/GenBank/DDBJ databases">
        <title>Marinomonas 15G1-11 sp. nov, isolated from marine algae.</title>
        <authorList>
            <person name="Butt M."/>
            <person name="Choi D.G."/>
            <person name="Kim J.M."/>
            <person name="Lee J.K."/>
            <person name="Baek J.H."/>
            <person name="Jeon C.O."/>
        </authorList>
    </citation>
    <scope>NUCLEOTIDE SEQUENCE</scope>
    <source>
        <strain evidence="1">15G1-11</strain>
    </source>
</reference>
<comment type="caution">
    <text evidence="1">The sequence shown here is derived from an EMBL/GenBank/DDBJ whole genome shotgun (WGS) entry which is preliminary data.</text>
</comment>
<proteinExistence type="predicted"/>
<sequence length="241" mass="27399">MKKIPIFFVCWFVLLLLLSALVSSPLHYWRNSIQSNLIEGVILQQIDGRLWDGDARVSLPRLMTPVDLQWRFNFPLINVQVTHPLFQGWGAASIGLDGADIWVDQAQLDMGLFKPVAQSNGVSLNGSSFIIDRLFINVGYDTFVPRLWRGEGSLETINADYRFNNDRKNIQIKGITVEWLTQEQESKMLVRSQEGKHLLTLEPTHQQELEIAIMPPLLNEVGINWSGKADYPVAVLVEPLF</sequence>
<dbReference type="EMBL" id="JAPUBN010000013">
    <property type="protein sequence ID" value="MCZ2721531.1"/>
    <property type="molecule type" value="Genomic_DNA"/>
</dbReference>
<keyword evidence="2" id="KW-1185">Reference proteome</keyword>
<gene>
    <name evidence="1" type="ORF">O1D97_07655</name>
</gene>
<name>A0ABT4JTF1_9GAMM</name>
<evidence type="ECO:0008006" key="3">
    <source>
        <dbReference type="Google" id="ProtNLM"/>
    </source>
</evidence>
<accession>A0ABT4JTF1</accession>
<dbReference type="RefSeq" id="WP_269124380.1">
    <property type="nucleotide sequence ID" value="NZ_JAPUBN010000013.1"/>
</dbReference>
<organism evidence="1 2">
    <name type="scientific">Marinomonas phaeophyticola</name>
    <dbReference type="NCBI Taxonomy" id="3004091"/>
    <lineage>
        <taxon>Bacteria</taxon>
        <taxon>Pseudomonadati</taxon>
        <taxon>Pseudomonadota</taxon>
        <taxon>Gammaproteobacteria</taxon>
        <taxon>Oceanospirillales</taxon>
        <taxon>Oceanospirillaceae</taxon>
        <taxon>Marinomonas</taxon>
    </lineage>
</organism>